<dbReference type="Proteomes" id="UP000799444">
    <property type="component" value="Unassembled WGS sequence"/>
</dbReference>
<reference evidence="2" key="1">
    <citation type="journal article" date="2020" name="Stud. Mycol.">
        <title>101 Dothideomycetes genomes: a test case for predicting lifestyles and emergence of pathogens.</title>
        <authorList>
            <person name="Haridas S."/>
            <person name="Albert R."/>
            <person name="Binder M."/>
            <person name="Bloem J."/>
            <person name="Labutti K."/>
            <person name="Salamov A."/>
            <person name="Andreopoulos B."/>
            <person name="Baker S."/>
            <person name="Barry K."/>
            <person name="Bills G."/>
            <person name="Bluhm B."/>
            <person name="Cannon C."/>
            <person name="Castanera R."/>
            <person name="Culley D."/>
            <person name="Daum C."/>
            <person name="Ezra D."/>
            <person name="Gonzalez J."/>
            <person name="Henrissat B."/>
            <person name="Kuo A."/>
            <person name="Liang C."/>
            <person name="Lipzen A."/>
            <person name="Lutzoni F."/>
            <person name="Magnuson J."/>
            <person name="Mondo S."/>
            <person name="Nolan M."/>
            <person name="Ohm R."/>
            <person name="Pangilinan J."/>
            <person name="Park H.-J."/>
            <person name="Ramirez L."/>
            <person name="Alfaro M."/>
            <person name="Sun H."/>
            <person name="Tritt A."/>
            <person name="Yoshinaga Y."/>
            <person name="Zwiers L.-H."/>
            <person name="Turgeon B."/>
            <person name="Goodwin S."/>
            <person name="Spatafora J."/>
            <person name="Crous P."/>
            <person name="Grigoriev I."/>
        </authorList>
    </citation>
    <scope>NUCLEOTIDE SEQUENCE</scope>
    <source>
        <strain evidence="2">CBS 125425</strain>
    </source>
</reference>
<feature type="domain" description="Probable double zinc ribbon" evidence="1">
    <location>
        <begin position="67"/>
        <end position="208"/>
    </location>
</feature>
<name>A0A9P4V6Z6_9PLEO</name>
<evidence type="ECO:0000259" key="1">
    <source>
        <dbReference type="Pfam" id="PF26652"/>
    </source>
</evidence>
<sequence>MASSIWSAKGRLVQAIEKVKDMDMAIEALHSRLRNAERMEKVHYTGTAGRDMSFGLRHAMTGGGADGAWWCCRCARENNISHWKGEHPFKHLECAHCSQLICKQCHTTGLLTWAKALELVSYSNGEKLFANPVQVPQFAGAEVPYGSVCGDCGLTYRATHYTIQKKSKGPFVEIQFETSCVCDNSNALNWRRFQIGTNDDWQVDPDACRQRWLERREAQVDQHQEHPIGVCLITESCQIAGHIE</sequence>
<dbReference type="OrthoDB" id="3791910at2759"/>
<organism evidence="2 3">
    <name type="scientific">Polyplosphaeria fusca</name>
    <dbReference type="NCBI Taxonomy" id="682080"/>
    <lineage>
        <taxon>Eukaryota</taxon>
        <taxon>Fungi</taxon>
        <taxon>Dikarya</taxon>
        <taxon>Ascomycota</taxon>
        <taxon>Pezizomycotina</taxon>
        <taxon>Dothideomycetes</taxon>
        <taxon>Pleosporomycetidae</taxon>
        <taxon>Pleosporales</taxon>
        <taxon>Tetraplosphaeriaceae</taxon>
        <taxon>Polyplosphaeria</taxon>
    </lineage>
</organism>
<proteinExistence type="predicted"/>
<dbReference type="InterPro" id="IPR058253">
    <property type="entry name" value="Zn_ribbon_double"/>
</dbReference>
<comment type="caution">
    <text evidence="2">The sequence shown here is derived from an EMBL/GenBank/DDBJ whole genome shotgun (WGS) entry which is preliminary data.</text>
</comment>
<evidence type="ECO:0000313" key="2">
    <source>
        <dbReference type="EMBL" id="KAF2740339.1"/>
    </source>
</evidence>
<dbReference type="AlphaFoldDB" id="A0A9P4V6Z6"/>
<accession>A0A9P4V6Z6</accession>
<dbReference type="Pfam" id="PF26652">
    <property type="entry name" value="Zn_ribbon_double"/>
    <property type="match status" value="1"/>
</dbReference>
<protein>
    <recommendedName>
        <fullName evidence="1">Probable double zinc ribbon domain-containing protein</fullName>
    </recommendedName>
</protein>
<keyword evidence="3" id="KW-1185">Reference proteome</keyword>
<evidence type="ECO:0000313" key="3">
    <source>
        <dbReference type="Proteomes" id="UP000799444"/>
    </source>
</evidence>
<dbReference type="EMBL" id="ML996100">
    <property type="protein sequence ID" value="KAF2740339.1"/>
    <property type="molecule type" value="Genomic_DNA"/>
</dbReference>
<gene>
    <name evidence="2" type="ORF">EJ04DRAFT_558879</name>
</gene>